<feature type="transmembrane region" description="Helical" evidence="2">
    <location>
        <begin position="6"/>
        <end position="28"/>
    </location>
</feature>
<sequence>MLSLTYAPFFVHLEMVITIIMGIIGLILDSSFLSFSRDMEQVWSIALDPYKFPPIKQMYLKYLLSFAIISRTFTLHVTIALYVVMLWPAIFAEKPNLMIPWLIVSAVRLCVDCLTTFAGLYICSAYGFLNTIWIEFILVQLLEHGPFFYIWWTILNYRSYLFELREKRKRLLDEKLYRIQLSRKTRRRGPRGKKNSTKSVQDRRSTASLTTITTIVDHINSKKNSLSTRSLDTLLEMIEKRKHKEESLSQTADSDDETEDGDVQSKLMKKLQLTNEDIDQAKHCKSESSSEHCDEVHIDDEIVDQRPHIYQAASADFSDLGRNRTQPPLIDRRYSEMEIDTITLGSQTELVKKLI</sequence>
<feature type="region of interest" description="Disordered" evidence="1">
    <location>
        <begin position="184"/>
        <end position="206"/>
    </location>
</feature>
<feature type="compositionally biased region" description="Basic residues" evidence="1">
    <location>
        <begin position="184"/>
        <end position="196"/>
    </location>
</feature>
<feature type="region of interest" description="Disordered" evidence="1">
    <location>
        <begin position="242"/>
        <end position="263"/>
    </location>
</feature>
<feature type="transmembrane region" description="Helical" evidence="2">
    <location>
        <begin position="99"/>
        <end position="120"/>
    </location>
</feature>
<feature type="transmembrane region" description="Helical" evidence="2">
    <location>
        <begin position="132"/>
        <end position="152"/>
    </location>
</feature>
<dbReference type="AlphaFoldDB" id="A0ABD2N7N9"/>
<keyword evidence="2" id="KW-1133">Transmembrane helix</keyword>
<feature type="compositionally biased region" description="Acidic residues" evidence="1">
    <location>
        <begin position="253"/>
        <end position="262"/>
    </location>
</feature>
<dbReference type="Proteomes" id="UP001516400">
    <property type="component" value="Unassembled WGS sequence"/>
</dbReference>
<accession>A0ABD2N7N9</accession>
<feature type="transmembrane region" description="Helical" evidence="2">
    <location>
        <begin position="62"/>
        <end position="87"/>
    </location>
</feature>
<evidence type="ECO:0000313" key="4">
    <source>
        <dbReference type="Proteomes" id="UP001516400"/>
    </source>
</evidence>
<evidence type="ECO:0000256" key="2">
    <source>
        <dbReference type="SAM" id="Phobius"/>
    </source>
</evidence>
<proteinExistence type="predicted"/>
<dbReference type="EMBL" id="JABFTP020000062">
    <property type="protein sequence ID" value="KAL3274482.1"/>
    <property type="molecule type" value="Genomic_DNA"/>
</dbReference>
<organism evidence="3 4">
    <name type="scientific">Cryptolaemus montrouzieri</name>
    <dbReference type="NCBI Taxonomy" id="559131"/>
    <lineage>
        <taxon>Eukaryota</taxon>
        <taxon>Metazoa</taxon>
        <taxon>Ecdysozoa</taxon>
        <taxon>Arthropoda</taxon>
        <taxon>Hexapoda</taxon>
        <taxon>Insecta</taxon>
        <taxon>Pterygota</taxon>
        <taxon>Neoptera</taxon>
        <taxon>Endopterygota</taxon>
        <taxon>Coleoptera</taxon>
        <taxon>Polyphaga</taxon>
        <taxon>Cucujiformia</taxon>
        <taxon>Coccinelloidea</taxon>
        <taxon>Coccinellidae</taxon>
        <taxon>Scymninae</taxon>
        <taxon>Scymnini</taxon>
        <taxon>Cryptolaemus</taxon>
    </lineage>
</organism>
<keyword evidence="2" id="KW-0812">Transmembrane</keyword>
<evidence type="ECO:0000313" key="3">
    <source>
        <dbReference type="EMBL" id="KAL3274482.1"/>
    </source>
</evidence>
<gene>
    <name evidence="3" type="ORF">HHI36_015866</name>
</gene>
<name>A0ABD2N7N9_9CUCU</name>
<evidence type="ECO:0000256" key="1">
    <source>
        <dbReference type="SAM" id="MobiDB-lite"/>
    </source>
</evidence>
<keyword evidence="2" id="KW-0472">Membrane</keyword>
<protein>
    <recommendedName>
        <fullName evidence="5">Transmembrane protein</fullName>
    </recommendedName>
</protein>
<evidence type="ECO:0008006" key="5">
    <source>
        <dbReference type="Google" id="ProtNLM"/>
    </source>
</evidence>
<keyword evidence="4" id="KW-1185">Reference proteome</keyword>
<comment type="caution">
    <text evidence="3">The sequence shown here is derived from an EMBL/GenBank/DDBJ whole genome shotgun (WGS) entry which is preliminary data.</text>
</comment>
<reference evidence="3 4" key="1">
    <citation type="journal article" date="2021" name="BMC Biol.">
        <title>Horizontally acquired antibacterial genes associated with adaptive radiation of ladybird beetles.</title>
        <authorList>
            <person name="Li H.S."/>
            <person name="Tang X.F."/>
            <person name="Huang Y.H."/>
            <person name="Xu Z.Y."/>
            <person name="Chen M.L."/>
            <person name="Du X.Y."/>
            <person name="Qiu B.Y."/>
            <person name="Chen P.T."/>
            <person name="Zhang W."/>
            <person name="Slipinski A."/>
            <person name="Escalona H.E."/>
            <person name="Waterhouse R.M."/>
            <person name="Zwick A."/>
            <person name="Pang H."/>
        </authorList>
    </citation>
    <scope>NUCLEOTIDE SEQUENCE [LARGE SCALE GENOMIC DNA]</scope>
    <source>
        <strain evidence="3">SYSU2018</strain>
    </source>
</reference>